<reference evidence="4" key="1">
    <citation type="journal article" date="2016" name="Genome Announc.">
        <title>Complete genome sequence of Alkaliphilus metalliredigens strain QYMF, an alkaliphilic and metal-reducing bacterium isolated from borax-contaminated leachate ponds.</title>
        <authorList>
            <person name="Hwang C."/>
            <person name="Copeland A."/>
            <person name="Lucas S."/>
            <person name="Lapidus A."/>
            <person name="Barry K."/>
            <person name="Detter J.C."/>
            <person name="Glavina Del Rio T."/>
            <person name="Hammon N."/>
            <person name="Israni S."/>
            <person name="Dalin E."/>
            <person name="Tice H."/>
            <person name="Pitluck S."/>
            <person name="Chertkov O."/>
            <person name="Brettin T."/>
            <person name="Bruce D."/>
            <person name="Han C."/>
            <person name="Schmutz J."/>
            <person name="Larimer F."/>
            <person name="Land M.L."/>
            <person name="Hauser L."/>
            <person name="Kyrpides N."/>
            <person name="Mikhailova N."/>
            <person name="Ye Q."/>
            <person name="Zhou J."/>
            <person name="Richardson P."/>
            <person name="Fields M.W."/>
        </authorList>
    </citation>
    <scope>NUCLEOTIDE SEQUENCE [LARGE SCALE GENOMIC DNA]</scope>
    <source>
        <strain evidence="4">QYMF</strain>
    </source>
</reference>
<dbReference type="PRINTS" id="PR00813">
    <property type="entry name" value="BCTERIALGSPG"/>
</dbReference>
<evidence type="ECO:0000256" key="1">
    <source>
        <dbReference type="ARBA" id="ARBA00022481"/>
    </source>
</evidence>
<dbReference type="InterPro" id="IPR045584">
    <property type="entry name" value="Pilin-like"/>
</dbReference>
<proteinExistence type="predicted"/>
<dbReference type="Gene3D" id="3.30.700.10">
    <property type="entry name" value="Glycoprotein, Type 4 Pilin"/>
    <property type="match status" value="1"/>
</dbReference>
<evidence type="ECO:0000313" key="3">
    <source>
        <dbReference type="EMBL" id="ABR46433.1"/>
    </source>
</evidence>
<dbReference type="OrthoDB" id="1953969at2"/>
<evidence type="ECO:0000256" key="2">
    <source>
        <dbReference type="SAM" id="Phobius"/>
    </source>
</evidence>
<feature type="transmembrane region" description="Helical" evidence="2">
    <location>
        <begin position="6"/>
        <end position="28"/>
    </location>
</feature>
<dbReference type="Proteomes" id="UP000001572">
    <property type="component" value="Chromosome"/>
</dbReference>
<gene>
    <name evidence="3" type="ordered locus">Amet_0198</name>
</gene>
<keyword evidence="2" id="KW-0812">Transmembrane</keyword>
<dbReference type="RefSeq" id="WP_011971342.1">
    <property type="nucleotide sequence ID" value="NC_009633.1"/>
</dbReference>
<keyword evidence="2" id="KW-1133">Transmembrane helix</keyword>
<dbReference type="STRING" id="293826.Amet_0198"/>
<dbReference type="Pfam" id="PF07963">
    <property type="entry name" value="N_methyl"/>
    <property type="match status" value="1"/>
</dbReference>
<dbReference type="InterPro" id="IPR000983">
    <property type="entry name" value="Bac_GSPG_pilin"/>
</dbReference>
<keyword evidence="1" id="KW-0488">Methylation</keyword>
<dbReference type="GO" id="GO:0015627">
    <property type="term" value="C:type II protein secretion system complex"/>
    <property type="evidence" value="ECO:0007669"/>
    <property type="project" value="InterPro"/>
</dbReference>
<accession>A6TJR5</accession>
<keyword evidence="2" id="KW-0472">Membrane</keyword>
<dbReference type="HOGENOM" id="CLU_091705_7_3_9"/>
<dbReference type="EMBL" id="CP000724">
    <property type="protein sequence ID" value="ABR46433.1"/>
    <property type="molecule type" value="Genomic_DNA"/>
</dbReference>
<dbReference type="SUPFAM" id="SSF54523">
    <property type="entry name" value="Pili subunits"/>
    <property type="match status" value="1"/>
</dbReference>
<dbReference type="eggNOG" id="COG2165">
    <property type="taxonomic scope" value="Bacteria"/>
</dbReference>
<evidence type="ECO:0000313" key="4">
    <source>
        <dbReference type="Proteomes" id="UP000001572"/>
    </source>
</evidence>
<sequence>MDKKSNGFTLVELIVVIAILGIIVAIAVPRLTGYIRIAEERVCAANRKTVEKMYSAFLLENDHEDSIFSQFLIENFDEVCPTGGVLRYEYEKVKCSVHEDGNEEPGDEVPWL</sequence>
<evidence type="ECO:0008006" key="5">
    <source>
        <dbReference type="Google" id="ProtNLM"/>
    </source>
</evidence>
<dbReference type="KEGG" id="amt:Amet_0198"/>
<name>A6TJR5_ALKMQ</name>
<dbReference type="InterPro" id="IPR012902">
    <property type="entry name" value="N_methyl_site"/>
</dbReference>
<dbReference type="GO" id="GO:0015628">
    <property type="term" value="P:protein secretion by the type II secretion system"/>
    <property type="evidence" value="ECO:0007669"/>
    <property type="project" value="InterPro"/>
</dbReference>
<keyword evidence="4" id="KW-1185">Reference proteome</keyword>
<dbReference type="NCBIfam" id="TIGR02532">
    <property type="entry name" value="IV_pilin_GFxxxE"/>
    <property type="match status" value="1"/>
</dbReference>
<dbReference type="AlphaFoldDB" id="A6TJR5"/>
<organism evidence="3 4">
    <name type="scientific">Alkaliphilus metalliredigens (strain QYMF)</name>
    <dbReference type="NCBI Taxonomy" id="293826"/>
    <lineage>
        <taxon>Bacteria</taxon>
        <taxon>Bacillati</taxon>
        <taxon>Bacillota</taxon>
        <taxon>Clostridia</taxon>
        <taxon>Peptostreptococcales</taxon>
        <taxon>Natronincolaceae</taxon>
        <taxon>Alkaliphilus</taxon>
    </lineage>
</organism>
<protein>
    <recommendedName>
        <fullName evidence="5">Prepilin-type N-terminal cleavage/methylation domain-containing protein</fullName>
    </recommendedName>
</protein>